<evidence type="ECO:0000313" key="3">
    <source>
        <dbReference type="EMBL" id="KAF2170726.1"/>
    </source>
</evidence>
<gene>
    <name evidence="3" type="ORF">M409DRAFT_18699</name>
</gene>
<dbReference type="PANTHER" id="PTHR31811:SF0">
    <property type="entry name" value="TRNA A64-2'-O-RIBOSYLPHOSPHATE TRANSFERASE"/>
    <property type="match status" value="1"/>
</dbReference>
<dbReference type="RefSeq" id="XP_033671615.1">
    <property type="nucleotide sequence ID" value="XM_033804609.1"/>
</dbReference>
<dbReference type="Pfam" id="PF17184">
    <property type="entry name" value="Rit1_C"/>
    <property type="match status" value="1"/>
</dbReference>
<feature type="domain" description="Rit1 DUSP-like" evidence="1">
    <location>
        <begin position="342"/>
        <end position="448"/>
    </location>
</feature>
<dbReference type="InterPro" id="IPR033449">
    <property type="entry name" value="Rit1_N"/>
</dbReference>
<sequence>MSTQQPLRESDLIFSSASSALKDALGELKRANLSIKNRLRSIKEDSEFVTKVADAFDLPLVANERCGSWYIPPDRKAGSAYFKSTDGHFHQWGFSLRRLNLQVLDALGKHGGCVIVDSTRRGKSMPDALSKTIPIWITVLNRLIFPDDAESHDLRTPLDVVSESEHVQIESRLGECVEAARGLKLDLQRLRDKLHNRRIQVTWQRPGDTLPERLDGDVSNLIVLCTASNQTSNETSATSDYVQGAADDPESWSHGLDSSCFWSHQEELLSTAEDGLPNLISKLMAQAKSSSSARSPVLIKPTGSLWIGDNASAASPGHDFDIVISCSTKPAASQSTASNHQHVHLACSTGKIGSRQLRTQLPKLEQLRSTLSPSSKVLLTCESGKDLAVGTALAILCLYIDEQGALNLQSHGESVNKTMIKQRLSWIMVSMPDASPSRATLQSVNAFLMG</sequence>
<dbReference type="GO" id="GO:0019988">
    <property type="term" value="P:charged-tRNA amino acid modification"/>
    <property type="evidence" value="ECO:0007669"/>
    <property type="project" value="InterPro"/>
</dbReference>
<evidence type="ECO:0000313" key="4">
    <source>
        <dbReference type="Proteomes" id="UP000799537"/>
    </source>
</evidence>
<dbReference type="PIRSF" id="PIRSF007747">
    <property type="entry name" value="Ribosyl_Ptfrase"/>
    <property type="match status" value="1"/>
</dbReference>
<dbReference type="OrthoDB" id="45256at2759"/>
<dbReference type="Pfam" id="PF04179">
    <property type="entry name" value="Init_tRNA_PT"/>
    <property type="match status" value="1"/>
</dbReference>
<evidence type="ECO:0000259" key="2">
    <source>
        <dbReference type="Pfam" id="PF17184"/>
    </source>
</evidence>
<dbReference type="AlphaFoldDB" id="A0A6A6CZC9"/>
<accession>A0A6A6CZC9</accession>
<dbReference type="PANTHER" id="PTHR31811">
    <property type="entry name" value="TRNA A64-2'-O-RIBOSYLPHOSPHATE TRANSFERASE"/>
    <property type="match status" value="1"/>
</dbReference>
<dbReference type="GeneID" id="54557881"/>
<dbReference type="InterPro" id="IPR033421">
    <property type="entry name" value="Rit1_DUSP-like"/>
</dbReference>
<dbReference type="GO" id="GO:0005737">
    <property type="term" value="C:cytoplasm"/>
    <property type="evidence" value="ECO:0007669"/>
    <property type="project" value="TreeGrafter"/>
</dbReference>
<dbReference type="InterPro" id="IPR007306">
    <property type="entry name" value="Rit1"/>
</dbReference>
<protein>
    <recommendedName>
        <fullName evidence="5">Initiator tRNA phosphoribosyl transferase</fullName>
    </recommendedName>
</protein>
<proteinExistence type="predicted"/>
<dbReference type="GO" id="GO:0043399">
    <property type="term" value="F:tRNA adenosine(64)-2'-O-ribosylphosphate transferase activity"/>
    <property type="evidence" value="ECO:0007669"/>
    <property type="project" value="InterPro"/>
</dbReference>
<evidence type="ECO:0008006" key="5">
    <source>
        <dbReference type="Google" id="ProtNLM"/>
    </source>
</evidence>
<keyword evidence="4" id="KW-1185">Reference proteome</keyword>
<name>A0A6A6CZC9_ZASCE</name>
<organism evidence="3 4">
    <name type="scientific">Zasmidium cellare ATCC 36951</name>
    <dbReference type="NCBI Taxonomy" id="1080233"/>
    <lineage>
        <taxon>Eukaryota</taxon>
        <taxon>Fungi</taxon>
        <taxon>Dikarya</taxon>
        <taxon>Ascomycota</taxon>
        <taxon>Pezizomycotina</taxon>
        <taxon>Dothideomycetes</taxon>
        <taxon>Dothideomycetidae</taxon>
        <taxon>Mycosphaerellales</taxon>
        <taxon>Mycosphaerellaceae</taxon>
        <taxon>Zasmidium</taxon>
    </lineage>
</organism>
<reference evidence="3" key="1">
    <citation type="journal article" date="2020" name="Stud. Mycol.">
        <title>101 Dothideomycetes genomes: a test case for predicting lifestyles and emergence of pathogens.</title>
        <authorList>
            <person name="Haridas S."/>
            <person name="Albert R."/>
            <person name="Binder M."/>
            <person name="Bloem J."/>
            <person name="Labutti K."/>
            <person name="Salamov A."/>
            <person name="Andreopoulos B."/>
            <person name="Baker S."/>
            <person name="Barry K."/>
            <person name="Bills G."/>
            <person name="Bluhm B."/>
            <person name="Cannon C."/>
            <person name="Castanera R."/>
            <person name="Culley D."/>
            <person name="Daum C."/>
            <person name="Ezra D."/>
            <person name="Gonzalez J."/>
            <person name="Henrissat B."/>
            <person name="Kuo A."/>
            <person name="Liang C."/>
            <person name="Lipzen A."/>
            <person name="Lutzoni F."/>
            <person name="Magnuson J."/>
            <person name="Mondo S."/>
            <person name="Nolan M."/>
            <person name="Ohm R."/>
            <person name="Pangilinan J."/>
            <person name="Park H.-J."/>
            <person name="Ramirez L."/>
            <person name="Alfaro M."/>
            <person name="Sun H."/>
            <person name="Tritt A."/>
            <person name="Yoshinaga Y."/>
            <person name="Zwiers L.-H."/>
            <person name="Turgeon B."/>
            <person name="Goodwin S."/>
            <person name="Spatafora J."/>
            <person name="Crous P."/>
            <person name="Grigoriev I."/>
        </authorList>
    </citation>
    <scope>NUCLEOTIDE SEQUENCE</scope>
    <source>
        <strain evidence="3">ATCC 36951</strain>
    </source>
</reference>
<dbReference type="Proteomes" id="UP000799537">
    <property type="component" value="Unassembled WGS sequence"/>
</dbReference>
<feature type="domain" description="Rit1 N-terminal" evidence="2">
    <location>
        <begin position="28"/>
        <end position="284"/>
    </location>
</feature>
<evidence type="ECO:0000259" key="1">
    <source>
        <dbReference type="Pfam" id="PF04179"/>
    </source>
</evidence>
<dbReference type="EMBL" id="ML993584">
    <property type="protein sequence ID" value="KAF2170726.1"/>
    <property type="molecule type" value="Genomic_DNA"/>
</dbReference>